<reference evidence="3" key="1">
    <citation type="submission" date="2021-02" db="EMBL/GenBank/DDBJ databases">
        <authorList>
            <person name="Nowell W R."/>
        </authorList>
    </citation>
    <scope>NUCLEOTIDE SEQUENCE</scope>
</reference>
<gene>
    <name evidence="3" type="ORF">BJG266_LOCUS25097</name>
    <name evidence="4" type="ORF">QVE165_LOCUS36326</name>
</gene>
<feature type="compositionally biased region" description="Basic and acidic residues" evidence="2">
    <location>
        <begin position="931"/>
        <end position="948"/>
    </location>
</feature>
<feature type="compositionally biased region" description="Basic residues" evidence="2">
    <location>
        <begin position="1105"/>
        <end position="1114"/>
    </location>
</feature>
<sequence length="1114" mass="130607">MSSIAKYELLKQDGTFQDRLKYVLSLENKSEIEKYLKESLLSSYDDLQMFVFLSTSTKNQKNLLEIIQIDSLPIKQRTIAAQNWIQLEKDEKQIFNFIIQNLNDKNMPRYFKYRILQDLHRHKYLKKSSTFFYSLASHLTQTNHHSQYNIDAHLLPFCTKEQIFDLLSRWSLKRLEQIECSSALIRYQPRVIIDLIRNDLKEKKSNHEKFLSCFRDNYTLSEAIVKKYPKELIRLIIEYLNQLEKQERFLPTIIRSKQEYFFKKAPTEMIELITIVASSQSGAIKYQSPWSNDGYELGSFSLPRSFSIKNNVELFSVLYDKCNWSSYDISRTLVYMLNNDKLKSNLNNIKKERKWFIDIVINKHIGNDIFIERLKKEGDESILKLLELYPELTTPLSINLISQLEKKGIVEAKERFSLICYQTMTEEIFNEFLSLFKQTSSDINRRYDNYPLFFQCAVLTNGESVKKVLQWIEKRLTNEALLIIEEFLRKVKLANDKFQLEMLPNNFESIENIIDLALNHLEQSVRTLEIIIGYGILLLQRAEHYRNKTRRKRILGFATSIIKKCYSYPNSLTINGSSISEFYPKTRNIIADILVADVYPQLISKCMITELNISLKEYLDKAWRLPQIDMFINRFFTKTLPSSPTLQSVFPLGINATLISYYIKNRSTRFEPEKILKQQTKQGLIVKPIPKQLKLPGLHFDTLWTLSHLLTGKQQEHIAKIILNDHIQDKEISNHVKLATFRILRRLTHTYNITLEWIYTKQDSPLPVGNSTKKTVRNRGAPTEPLDDILICLPSTFDLTPQSLIKHLEFLTTKLNASNAKYISDAMLSISRKIPDEIFLEKYLDFIQNEQFQKLGTTANKALLRLLVEYLERQVNDYKIKFDELRRAKAATTVVKTEKEYVNATAPGTSRTEKIKCDKCDELESMVEAEKQSNKELKKQIDQKDSNKKTSSSTAAAKTTVNSAPCPKCPTAQELLDNQKERNSQIMDQILDQEKQTQTERNAKELLEHNLSLVQSQLVEVKHKCEKLQRENQEYQNECEKMKKIYADKMAELCRQEEEAKKQIATWEQMYTEWMSTMEKRVNNLQTTNKDLNSWINDDEEMSPHRRPGGNQRR</sequence>
<dbReference type="Proteomes" id="UP000663832">
    <property type="component" value="Unassembled WGS sequence"/>
</dbReference>
<evidence type="ECO:0000256" key="2">
    <source>
        <dbReference type="SAM" id="MobiDB-lite"/>
    </source>
</evidence>
<evidence type="ECO:0000313" key="3">
    <source>
        <dbReference type="EMBL" id="CAF1169195.1"/>
    </source>
</evidence>
<dbReference type="EMBL" id="CAJNOM010000364">
    <property type="protein sequence ID" value="CAF1393125.1"/>
    <property type="molecule type" value="Genomic_DNA"/>
</dbReference>
<evidence type="ECO:0000313" key="4">
    <source>
        <dbReference type="EMBL" id="CAF1393125.1"/>
    </source>
</evidence>
<name>A0A814U3T3_9BILA</name>
<feature type="region of interest" description="Disordered" evidence="2">
    <location>
        <begin position="1093"/>
        <end position="1114"/>
    </location>
</feature>
<comment type="caution">
    <text evidence="3">The sequence shown here is derived from an EMBL/GenBank/DDBJ whole genome shotgun (WGS) entry which is preliminary data.</text>
</comment>
<dbReference type="AlphaFoldDB" id="A0A814U3T3"/>
<evidence type="ECO:0000313" key="6">
    <source>
        <dbReference type="Proteomes" id="UP000663877"/>
    </source>
</evidence>
<evidence type="ECO:0000313" key="5">
    <source>
        <dbReference type="Proteomes" id="UP000663832"/>
    </source>
</evidence>
<keyword evidence="1" id="KW-0175">Coiled coil</keyword>
<dbReference type="Proteomes" id="UP000663877">
    <property type="component" value="Unassembled WGS sequence"/>
</dbReference>
<feature type="coiled-coil region" evidence="1">
    <location>
        <begin position="976"/>
        <end position="1070"/>
    </location>
</feature>
<feature type="compositionally biased region" description="Low complexity" evidence="2">
    <location>
        <begin position="949"/>
        <end position="964"/>
    </location>
</feature>
<organism evidence="3 6">
    <name type="scientific">Adineta steineri</name>
    <dbReference type="NCBI Taxonomy" id="433720"/>
    <lineage>
        <taxon>Eukaryota</taxon>
        <taxon>Metazoa</taxon>
        <taxon>Spiralia</taxon>
        <taxon>Gnathifera</taxon>
        <taxon>Rotifera</taxon>
        <taxon>Eurotatoria</taxon>
        <taxon>Bdelloidea</taxon>
        <taxon>Adinetida</taxon>
        <taxon>Adinetidae</taxon>
        <taxon>Adineta</taxon>
    </lineage>
</organism>
<evidence type="ECO:0000256" key="1">
    <source>
        <dbReference type="SAM" id="Coils"/>
    </source>
</evidence>
<dbReference type="EMBL" id="CAJNOI010000188">
    <property type="protein sequence ID" value="CAF1169195.1"/>
    <property type="molecule type" value="Genomic_DNA"/>
</dbReference>
<protein>
    <submittedName>
        <fullName evidence="3">Uncharacterized protein</fullName>
    </submittedName>
</protein>
<accession>A0A814U3T3</accession>
<proteinExistence type="predicted"/>
<feature type="region of interest" description="Disordered" evidence="2">
    <location>
        <begin position="931"/>
        <end position="971"/>
    </location>
</feature>
<keyword evidence="5" id="KW-1185">Reference proteome</keyword>